<dbReference type="Pfam" id="PF01547">
    <property type="entry name" value="SBP_bac_1"/>
    <property type="match status" value="1"/>
</dbReference>
<dbReference type="SUPFAM" id="SSF53850">
    <property type="entry name" value="Periplasmic binding protein-like II"/>
    <property type="match status" value="1"/>
</dbReference>
<name>A0ABW2FG21_9BACL</name>
<keyword evidence="2" id="KW-0732">Signal</keyword>
<comment type="caution">
    <text evidence="3">The sequence shown here is derived from an EMBL/GenBank/DDBJ whole genome shotgun (WGS) entry which is preliminary data.</text>
</comment>
<accession>A0ABW2FG21</accession>
<dbReference type="InterPro" id="IPR050490">
    <property type="entry name" value="Bact_solute-bd_prot1"/>
</dbReference>
<evidence type="ECO:0000256" key="1">
    <source>
        <dbReference type="SAM" id="MobiDB-lite"/>
    </source>
</evidence>
<dbReference type="PROSITE" id="PS51257">
    <property type="entry name" value="PROKAR_LIPOPROTEIN"/>
    <property type="match status" value="1"/>
</dbReference>
<feature type="signal peptide" evidence="2">
    <location>
        <begin position="1"/>
        <end position="20"/>
    </location>
</feature>
<dbReference type="PANTHER" id="PTHR43649:SF12">
    <property type="entry name" value="DIACETYLCHITOBIOSE BINDING PROTEIN DASA"/>
    <property type="match status" value="1"/>
</dbReference>
<dbReference type="EMBL" id="JBHTAI010000014">
    <property type="protein sequence ID" value="MFC7151066.1"/>
    <property type="molecule type" value="Genomic_DNA"/>
</dbReference>
<gene>
    <name evidence="3" type="ORF">ACFQMJ_21220</name>
</gene>
<evidence type="ECO:0000256" key="2">
    <source>
        <dbReference type="SAM" id="SignalP"/>
    </source>
</evidence>
<evidence type="ECO:0000313" key="4">
    <source>
        <dbReference type="Proteomes" id="UP001596378"/>
    </source>
</evidence>
<dbReference type="CDD" id="cd13585">
    <property type="entry name" value="PBP2_TMBP_like"/>
    <property type="match status" value="1"/>
</dbReference>
<protein>
    <submittedName>
        <fullName evidence="3">ABC transporter substrate-binding protein</fullName>
    </submittedName>
</protein>
<feature type="region of interest" description="Disordered" evidence="1">
    <location>
        <begin position="25"/>
        <end position="49"/>
    </location>
</feature>
<feature type="chain" id="PRO_5046400195" evidence="2">
    <location>
        <begin position="21"/>
        <end position="452"/>
    </location>
</feature>
<keyword evidence="4" id="KW-1185">Reference proteome</keyword>
<proteinExistence type="predicted"/>
<dbReference type="PANTHER" id="PTHR43649">
    <property type="entry name" value="ARABINOSE-BINDING PROTEIN-RELATED"/>
    <property type="match status" value="1"/>
</dbReference>
<dbReference type="InterPro" id="IPR006059">
    <property type="entry name" value="SBP"/>
</dbReference>
<dbReference type="Proteomes" id="UP001596378">
    <property type="component" value="Unassembled WGS sequence"/>
</dbReference>
<dbReference type="Gene3D" id="3.40.190.10">
    <property type="entry name" value="Periplasmic binding protein-like II"/>
    <property type="match status" value="2"/>
</dbReference>
<reference evidence="4" key="1">
    <citation type="journal article" date="2019" name="Int. J. Syst. Evol. Microbiol.">
        <title>The Global Catalogue of Microorganisms (GCM) 10K type strain sequencing project: providing services to taxonomists for standard genome sequencing and annotation.</title>
        <authorList>
            <consortium name="The Broad Institute Genomics Platform"/>
            <consortium name="The Broad Institute Genome Sequencing Center for Infectious Disease"/>
            <person name="Wu L."/>
            <person name="Ma J."/>
        </authorList>
    </citation>
    <scope>NUCLEOTIDE SEQUENCE [LARGE SCALE GENOMIC DNA]</scope>
    <source>
        <strain evidence="4">KCTC 12907</strain>
    </source>
</reference>
<feature type="compositionally biased region" description="Low complexity" evidence="1">
    <location>
        <begin position="26"/>
        <end position="47"/>
    </location>
</feature>
<organism evidence="3 4">
    <name type="scientific">Cohnella cellulosilytica</name>
    <dbReference type="NCBI Taxonomy" id="986710"/>
    <lineage>
        <taxon>Bacteria</taxon>
        <taxon>Bacillati</taxon>
        <taxon>Bacillota</taxon>
        <taxon>Bacilli</taxon>
        <taxon>Bacillales</taxon>
        <taxon>Paenibacillaceae</taxon>
        <taxon>Cohnella</taxon>
    </lineage>
</organism>
<sequence length="452" mass="48140">MKKKYIGAGTALIVTASILAGCGGNSSPEASSPAASQAPASASASASTGNDKPFAGQTITLVTANHPWSEAITPLLPEFEAATGIKVKVENYFEDQLTQKLTVQFTAGSETPDVFMYRPLQDGQLFFKNGWVAPLDDYAHKDADYDFADISASAVNTTTIDGKLAGIPIITERGVLYYRKDLLEQANIPVPKTMEELVEAAKKLHDPGAEMYGFVARGQRSPLVTQLASYIFSEGGDFITDGKASINTPEAVKAMTTYGNLLKDSGPPGVLNMSWPQAFGIFAQGKVAFLTDADSLYTNATDPEKSTVSDKVGFALFPAGAAGSRPVNVTAWALSINERSKNKDAAWELIQWATSKENVLKAQQKGNPGARTSVWDNPEATKSFPEELVPIIKESMQNGVGHDRPVVVSVGEARDAVGEVVMKVITGDKDVQGAADKANANLQAIIDKDSKK</sequence>
<evidence type="ECO:0000313" key="3">
    <source>
        <dbReference type="EMBL" id="MFC7151066.1"/>
    </source>
</evidence>
<dbReference type="RefSeq" id="WP_378049713.1">
    <property type="nucleotide sequence ID" value="NZ_JBHMDN010000021.1"/>
</dbReference>